<gene>
    <name evidence="2" type="ORF">BP5553_02960</name>
</gene>
<dbReference type="AlphaFoldDB" id="A0A370TSV6"/>
<protein>
    <submittedName>
        <fullName evidence="2">Uncharacterized protein</fullName>
    </submittedName>
</protein>
<evidence type="ECO:0000256" key="1">
    <source>
        <dbReference type="SAM" id="MobiDB-lite"/>
    </source>
</evidence>
<sequence length="143" mass="15867">MGLSRREASRIRRNIKEAQRKAYHASRPAISQQNGHMRVDLDKPTSQGASDWMVFLDDNNTDQAATDPIITPGATAGKRLGVLSIRNRQHAAPQVKKEPGLPISQIKRAGKVAMATKMSQAYREVEMPKIKLGVKVKLEPEND</sequence>
<reference evidence="2 3" key="1">
    <citation type="journal article" date="2018" name="IMA Fungus">
        <title>IMA Genome-F 9: Draft genome sequence of Annulohypoxylon stygium, Aspergillus mulundensis, Berkeleyomyces basicola (syn. Thielaviopsis basicola), Ceratocystis smalleyi, two Cercospora beticola strains, Coleophoma cylindrospora, Fusarium fracticaudum, Phialophora cf. hyalina, and Morchella septimelata.</title>
        <authorList>
            <person name="Wingfield B.D."/>
            <person name="Bills G.F."/>
            <person name="Dong Y."/>
            <person name="Huang W."/>
            <person name="Nel W.J."/>
            <person name="Swalarsk-Parry B.S."/>
            <person name="Vaghefi N."/>
            <person name="Wilken P.M."/>
            <person name="An Z."/>
            <person name="de Beer Z.W."/>
            <person name="De Vos L."/>
            <person name="Chen L."/>
            <person name="Duong T.A."/>
            <person name="Gao Y."/>
            <person name="Hammerbacher A."/>
            <person name="Kikkert J.R."/>
            <person name="Li Y."/>
            <person name="Li H."/>
            <person name="Li K."/>
            <person name="Li Q."/>
            <person name="Liu X."/>
            <person name="Ma X."/>
            <person name="Naidoo K."/>
            <person name="Pethybridge S.J."/>
            <person name="Sun J."/>
            <person name="Steenkamp E.T."/>
            <person name="van der Nest M.A."/>
            <person name="van Wyk S."/>
            <person name="Wingfield M.J."/>
            <person name="Xiong C."/>
            <person name="Yue Q."/>
            <person name="Zhang X."/>
        </authorList>
    </citation>
    <scope>NUCLEOTIDE SEQUENCE [LARGE SCALE GENOMIC DNA]</scope>
    <source>
        <strain evidence="2 3">BP 5553</strain>
    </source>
</reference>
<comment type="caution">
    <text evidence="2">The sequence shown here is derived from an EMBL/GenBank/DDBJ whole genome shotgun (WGS) entry which is preliminary data.</text>
</comment>
<keyword evidence="3" id="KW-1185">Reference proteome</keyword>
<name>A0A370TSV6_9HELO</name>
<dbReference type="Proteomes" id="UP000254866">
    <property type="component" value="Unassembled WGS sequence"/>
</dbReference>
<dbReference type="RefSeq" id="XP_031871276.1">
    <property type="nucleotide sequence ID" value="XM_032011583.1"/>
</dbReference>
<dbReference type="EMBL" id="NPIC01000002">
    <property type="protein sequence ID" value="RDL38620.1"/>
    <property type="molecule type" value="Genomic_DNA"/>
</dbReference>
<proteinExistence type="predicted"/>
<dbReference type="GeneID" id="43595809"/>
<organism evidence="2 3">
    <name type="scientific">Venustampulla echinocandica</name>
    <dbReference type="NCBI Taxonomy" id="2656787"/>
    <lineage>
        <taxon>Eukaryota</taxon>
        <taxon>Fungi</taxon>
        <taxon>Dikarya</taxon>
        <taxon>Ascomycota</taxon>
        <taxon>Pezizomycotina</taxon>
        <taxon>Leotiomycetes</taxon>
        <taxon>Helotiales</taxon>
        <taxon>Pleuroascaceae</taxon>
        <taxon>Venustampulla</taxon>
    </lineage>
</organism>
<evidence type="ECO:0000313" key="3">
    <source>
        <dbReference type="Proteomes" id="UP000254866"/>
    </source>
</evidence>
<feature type="region of interest" description="Disordered" evidence="1">
    <location>
        <begin position="17"/>
        <end position="44"/>
    </location>
</feature>
<evidence type="ECO:0000313" key="2">
    <source>
        <dbReference type="EMBL" id="RDL38620.1"/>
    </source>
</evidence>
<accession>A0A370TSV6</accession>